<organism evidence="3 4">
    <name type="scientific">Archangium lansingense</name>
    <dbReference type="NCBI Taxonomy" id="2995310"/>
    <lineage>
        <taxon>Bacteria</taxon>
        <taxon>Pseudomonadati</taxon>
        <taxon>Myxococcota</taxon>
        <taxon>Myxococcia</taxon>
        <taxon>Myxococcales</taxon>
        <taxon>Cystobacterineae</taxon>
        <taxon>Archangiaceae</taxon>
        <taxon>Archangium</taxon>
    </lineage>
</organism>
<reference evidence="3 4" key="1">
    <citation type="submission" date="2022-11" db="EMBL/GenBank/DDBJ databases">
        <title>Minimal conservation of predation-associated metabolite biosynthetic gene clusters underscores biosynthetic potential of Myxococcota including descriptions for ten novel species: Archangium lansinium sp. nov., Myxococcus landrumus sp. nov., Nannocystis bai.</title>
        <authorList>
            <person name="Ahearne A."/>
            <person name="Stevens C."/>
            <person name="Phillips K."/>
        </authorList>
    </citation>
    <scope>NUCLEOTIDE SEQUENCE [LARGE SCALE GENOMIC DNA]</scope>
    <source>
        <strain evidence="3 4">MIWBW</strain>
    </source>
</reference>
<sequence>MQRGWKAAAMAVVLGGAGGASAHEFTCDKRVQVKGEAESPQGEAPRVTKFPATLRFQYRLRNVHPKGESVANLVEDPLLARYGFGSPFPTPLALGVGQSRDATFELKLDSPAACQALAASDGRMDDSFDSTMRVKWDLGETQCSARVTCCEPFVDCEMTCPPDDPYCVEPPNPVAPGASRNAGFFKVHEQALQQCLGLGGVDLGAARVESLEQALGLLWASPGLDRNGGVRSEAEAQRFELAREALVSTCNERLFGANVKRGRALDEALRTLRGSSGDEGLERLTRELGRHNDAGLREPLPGGFDAGRATPAHAASIAADPTEPGRP</sequence>
<evidence type="ECO:0000256" key="2">
    <source>
        <dbReference type="SAM" id="SignalP"/>
    </source>
</evidence>
<evidence type="ECO:0000256" key="1">
    <source>
        <dbReference type="SAM" id="MobiDB-lite"/>
    </source>
</evidence>
<gene>
    <name evidence="3" type="ORF">OV287_02520</name>
</gene>
<name>A0ABT3ZVC8_9BACT</name>
<feature type="region of interest" description="Disordered" evidence="1">
    <location>
        <begin position="289"/>
        <end position="327"/>
    </location>
</feature>
<accession>A0ABT3ZVC8</accession>
<feature type="signal peptide" evidence="2">
    <location>
        <begin position="1"/>
        <end position="22"/>
    </location>
</feature>
<evidence type="ECO:0000313" key="3">
    <source>
        <dbReference type="EMBL" id="MCY1073345.1"/>
    </source>
</evidence>
<protein>
    <submittedName>
        <fullName evidence="3">Uncharacterized protein</fullName>
    </submittedName>
</protein>
<feature type="chain" id="PRO_5046547371" evidence="2">
    <location>
        <begin position="23"/>
        <end position="327"/>
    </location>
</feature>
<dbReference type="Proteomes" id="UP001207654">
    <property type="component" value="Unassembled WGS sequence"/>
</dbReference>
<keyword evidence="4" id="KW-1185">Reference proteome</keyword>
<dbReference type="EMBL" id="JAPNKA010000001">
    <property type="protein sequence ID" value="MCY1073345.1"/>
    <property type="molecule type" value="Genomic_DNA"/>
</dbReference>
<evidence type="ECO:0000313" key="4">
    <source>
        <dbReference type="Proteomes" id="UP001207654"/>
    </source>
</evidence>
<keyword evidence="2" id="KW-0732">Signal</keyword>
<dbReference type="RefSeq" id="WP_267532356.1">
    <property type="nucleotide sequence ID" value="NZ_JAPNKA010000001.1"/>
</dbReference>
<proteinExistence type="predicted"/>
<comment type="caution">
    <text evidence="3">The sequence shown here is derived from an EMBL/GenBank/DDBJ whole genome shotgun (WGS) entry which is preliminary data.</text>
</comment>